<dbReference type="Pfam" id="PF04480">
    <property type="entry name" value="DUF559"/>
    <property type="match status" value="1"/>
</dbReference>
<dbReference type="Proteomes" id="UP000006695">
    <property type="component" value="Chromosome"/>
</dbReference>
<evidence type="ECO:0000259" key="1">
    <source>
        <dbReference type="Pfam" id="PF04480"/>
    </source>
</evidence>
<dbReference type="PANTHER" id="PTHR38590">
    <property type="entry name" value="BLL0828 PROTEIN"/>
    <property type="match status" value="1"/>
</dbReference>
<dbReference type="Gene3D" id="3.40.960.10">
    <property type="entry name" value="VSR Endonuclease"/>
    <property type="match status" value="1"/>
</dbReference>
<dbReference type="RefSeq" id="WP_011940896.1">
    <property type="nucleotide sequence ID" value="NC_009483.1"/>
</dbReference>
<dbReference type="STRING" id="351605.Gura_4118"/>
<dbReference type="SUPFAM" id="SSF52980">
    <property type="entry name" value="Restriction endonuclease-like"/>
    <property type="match status" value="1"/>
</dbReference>
<name>A5G8Z3_GEOUR</name>
<dbReference type="KEGG" id="gur:Gura_4118"/>
<dbReference type="PANTHER" id="PTHR38590:SF1">
    <property type="entry name" value="BLL0828 PROTEIN"/>
    <property type="match status" value="1"/>
</dbReference>
<protein>
    <recommendedName>
        <fullName evidence="1">DUF559 domain-containing protein</fullName>
    </recommendedName>
</protein>
<dbReference type="OrthoDB" id="9798754at2"/>
<dbReference type="AlphaFoldDB" id="A5G8Z3"/>
<keyword evidence="3" id="KW-1185">Reference proteome</keyword>
<reference evidence="2 3" key="1">
    <citation type="submission" date="2007-05" db="EMBL/GenBank/DDBJ databases">
        <title>Complete sequence of Geobacter uraniireducens Rf4.</title>
        <authorList>
            <consortium name="US DOE Joint Genome Institute"/>
            <person name="Copeland A."/>
            <person name="Lucas S."/>
            <person name="Lapidus A."/>
            <person name="Barry K."/>
            <person name="Detter J.C."/>
            <person name="Glavina del Rio T."/>
            <person name="Hammon N."/>
            <person name="Israni S."/>
            <person name="Dalin E."/>
            <person name="Tice H."/>
            <person name="Pitluck S."/>
            <person name="Chertkov O."/>
            <person name="Brettin T."/>
            <person name="Bruce D."/>
            <person name="Han C."/>
            <person name="Schmutz J."/>
            <person name="Larimer F."/>
            <person name="Land M."/>
            <person name="Hauser L."/>
            <person name="Kyrpides N."/>
            <person name="Mikhailova N."/>
            <person name="Shelobolina E."/>
            <person name="Aklujkar M."/>
            <person name="Lovley D."/>
            <person name="Richardson P."/>
        </authorList>
    </citation>
    <scope>NUCLEOTIDE SEQUENCE [LARGE SCALE GENOMIC DNA]</scope>
    <source>
        <strain evidence="2 3">Rf4</strain>
    </source>
</reference>
<sequence length="125" mass="14813">MKFLRNDPSLKERRRELRRNQTEAEKIFWAHVRNGQFHGLKFFRQYSVGPYILDFYSPFNKLAVELDGGQHNQAEIREYDAARSEYLNAHGIEVLRFWNHDVLLDVQSVLSRVEEKLTPPVLPLT</sequence>
<organism evidence="2 3">
    <name type="scientific">Geotalea uraniireducens (strain Rf4)</name>
    <name type="common">Geobacter uraniireducens</name>
    <dbReference type="NCBI Taxonomy" id="351605"/>
    <lineage>
        <taxon>Bacteria</taxon>
        <taxon>Pseudomonadati</taxon>
        <taxon>Thermodesulfobacteriota</taxon>
        <taxon>Desulfuromonadia</taxon>
        <taxon>Geobacterales</taxon>
        <taxon>Geobacteraceae</taxon>
        <taxon>Geotalea</taxon>
    </lineage>
</organism>
<evidence type="ECO:0000313" key="2">
    <source>
        <dbReference type="EMBL" id="ABQ28261.1"/>
    </source>
</evidence>
<gene>
    <name evidence="2" type="ordered locus">Gura_4118</name>
</gene>
<dbReference type="InterPro" id="IPR047216">
    <property type="entry name" value="Endonuclease_DUF559_bact"/>
</dbReference>
<accession>A5G8Z3</accession>
<feature type="domain" description="DUF559" evidence="1">
    <location>
        <begin position="10"/>
        <end position="117"/>
    </location>
</feature>
<dbReference type="HOGENOM" id="CLU_107928_1_1_7"/>
<proteinExistence type="predicted"/>
<dbReference type="CDD" id="cd01038">
    <property type="entry name" value="Endonuclease_DUF559"/>
    <property type="match status" value="1"/>
</dbReference>
<dbReference type="InterPro" id="IPR011335">
    <property type="entry name" value="Restrct_endonuc-II-like"/>
</dbReference>
<dbReference type="EMBL" id="CP000698">
    <property type="protein sequence ID" value="ABQ28261.1"/>
    <property type="molecule type" value="Genomic_DNA"/>
</dbReference>
<dbReference type="InterPro" id="IPR007569">
    <property type="entry name" value="DUF559"/>
</dbReference>
<evidence type="ECO:0000313" key="3">
    <source>
        <dbReference type="Proteomes" id="UP000006695"/>
    </source>
</evidence>